<reference evidence="1 2" key="1">
    <citation type="submission" date="2015-11" db="EMBL/GenBank/DDBJ databases">
        <title>Expanding the genomic diversity of Burkholderia species for the development of highly accurate diagnostics.</title>
        <authorList>
            <person name="Sahl J."/>
            <person name="Keim P."/>
            <person name="Wagner D."/>
        </authorList>
    </citation>
    <scope>NUCLEOTIDE SEQUENCE [LARGE SCALE GENOMIC DNA]</scope>
    <source>
        <strain evidence="1 2">MSMB793WGS</strain>
    </source>
</reference>
<dbReference type="RefSeq" id="WP_060348475.1">
    <property type="nucleotide sequence ID" value="NZ_LPLZ01000074.1"/>
</dbReference>
<protein>
    <submittedName>
        <fullName evidence="1">Uncharacterized protein</fullName>
    </submittedName>
</protein>
<dbReference type="Proteomes" id="UP000068016">
    <property type="component" value="Unassembled WGS sequence"/>
</dbReference>
<dbReference type="EMBL" id="LPLZ01000074">
    <property type="protein sequence ID" value="KWN06386.1"/>
    <property type="molecule type" value="Genomic_DNA"/>
</dbReference>
<accession>A0A108E832</accession>
<organism evidence="1 2">
    <name type="scientific">Burkholderia territorii</name>
    <dbReference type="NCBI Taxonomy" id="1503055"/>
    <lineage>
        <taxon>Bacteria</taxon>
        <taxon>Pseudomonadati</taxon>
        <taxon>Pseudomonadota</taxon>
        <taxon>Betaproteobacteria</taxon>
        <taxon>Burkholderiales</taxon>
        <taxon>Burkholderiaceae</taxon>
        <taxon>Burkholderia</taxon>
        <taxon>Burkholderia cepacia complex</taxon>
    </lineage>
</organism>
<comment type="caution">
    <text evidence="1">The sequence shown here is derived from an EMBL/GenBank/DDBJ whole genome shotgun (WGS) entry which is preliminary data.</text>
</comment>
<sequence length="99" mass="11302">MLRPVPADSASFYKAWREDPHLLSRALWEGFHKVRMTDVVELKPVLKYLSKRSPDLPQLTINQLVGRGFIAPEKGRPHVYRITERGLSTMETANPAKSC</sequence>
<proteinExistence type="predicted"/>
<dbReference type="AlphaFoldDB" id="A0A108E832"/>
<evidence type="ECO:0000313" key="1">
    <source>
        <dbReference type="EMBL" id="KWN06386.1"/>
    </source>
</evidence>
<evidence type="ECO:0000313" key="2">
    <source>
        <dbReference type="Proteomes" id="UP000068016"/>
    </source>
</evidence>
<gene>
    <name evidence="1" type="ORF">WT83_27265</name>
</gene>
<name>A0A108E832_9BURK</name>